<dbReference type="Proteomes" id="UP000256690">
    <property type="component" value="Unassembled WGS sequence"/>
</dbReference>
<dbReference type="GeneID" id="38110456"/>
<keyword evidence="4" id="KW-1185">Reference proteome</keyword>
<feature type="compositionally biased region" description="Polar residues" evidence="1">
    <location>
        <begin position="27"/>
        <end position="57"/>
    </location>
</feature>
<proteinExistence type="predicted"/>
<gene>
    <name evidence="3" type="ORF">DSM5745_00086</name>
</gene>
<dbReference type="InterPro" id="IPR001810">
    <property type="entry name" value="F-box_dom"/>
</dbReference>
<evidence type="ECO:0000259" key="2">
    <source>
        <dbReference type="Pfam" id="PF12937"/>
    </source>
</evidence>
<name>A0A3D8T2J1_9EURO</name>
<dbReference type="SUPFAM" id="SSF81383">
    <property type="entry name" value="F-box domain"/>
    <property type="match status" value="1"/>
</dbReference>
<organism evidence="3 4">
    <name type="scientific">Aspergillus mulundensis</name>
    <dbReference type="NCBI Taxonomy" id="1810919"/>
    <lineage>
        <taxon>Eukaryota</taxon>
        <taxon>Fungi</taxon>
        <taxon>Dikarya</taxon>
        <taxon>Ascomycota</taxon>
        <taxon>Pezizomycotina</taxon>
        <taxon>Eurotiomycetes</taxon>
        <taxon>Eurotiomycetidae</taxon>
        <taxon>Eurotiales</taxon>
        <taxon>Aspergillaceae</taxon>
        <taxon>Aspergillus</taxon>
        <taxon>Aspergillus subgen. Nidulantes</taxon>
    </lineage>
</organism>
<dbReference type="Pfam" id="PF12937">
    <property type="entry name" value="F-box-like"/>
    <property type="match status" value="1"/>
</dbReference>
<dbReference type="EMBL" id="PVWQ01000001">
    <property type="protein sequence ID" value="RDW92764.1"/>
    <property type="molecule type" value="Genomic_DNA"/>
</dbReference>
<dbReference type="SUPFAM" id="SSF69322">
    <property type="entry name" value="Tricorn protease domain 2"/>
    <property type="match status" value="1"/>
</dbReference>
<dbReference type="OrthoDB" id="5281133at2759"/>
<sequence>MTFAVSKRRPKIQFRSQKGQKPRNCKAVSNQAESYTMQSAGSGEMPSASSVTATSGRSDPLRRFNFDINIQILSHLSLYDLGRCQQVNPAWRDFIRDWIAWRGLEKHFPGERQRVTGTDGECLVDTLLKTFNECAIDRALKRSWTNGRAARYSEYQDYTHFYANERYLAWYHDGSIFWQRTGYLDDGDKSPCPIHFIPEECTADDIEYLAVSPSGVLVMVERCKGDKYREEVTDLESGWTLWSKTHEFRTLHFKPTQLPVAIGWERLYRYSSSTLRKVEVYNLRTGAYRATIRLPSSLVPARPGLDKMEMQVCTIRGQERLVCWGEKSRDAQGKNYRVYFFDSLTGEHTHKVNARLAMDPANLHNTPAKLIFSPQRHETEFALTTHDRNTVLIKKFALGSDGIFTEKSTDVLYCGRRPLDSAGIAVDPFRGFVIRGGDRRWHLRVCRIKQTPPRRAAHINAHTNRAVNLHIELGRLIRRPSVVPNGDGTRDPVSFAVGIGLLQLDKMVITRDRLFLFCCSGGLSLPSACCVFDFGFLSQRDLENKEGELALTLMDRTI</sequence>
<feature type="region of interest" description="Disordered" evidence="1">
    <location>
        <begin position="1"/>
        <end position="57"/>
    </location>
</feature>
<evidence type="ECO:0000313" key="3">
    <source>
        <dbReference type="EMBL" id="RDW92764.1"/>
    </source>
</evidence>
<dbReference type="AlphaFoldDB" id="A0A3D8T2J1"/>
<feature type="domain" description="F-box" evidence="2">
    <location>
        <begin position="70"/>
        <end position="102"/>
    </location>
</feature>
<dbReference type="Gene3D" id="1.20.1280.50">
    <property type="match status" value="1"/>
</dbReference>
<evidence type="ECO:0000256" key="1">
    <source>
        <dbReference type="SAM" id="MobiDB-lite"/>
    </source>
</evidence>
<dbReference type="RefSeq" id="XP_026607947.1">
    <property type="nucleotide sequence ID" value="XM_026742102.1"/>
</dbReference>
<reference evidence="3 4" key="1">
    <citation type="journal article" date="2018" name="IMA Fungus">
        <title>IMA Genome-F 9: Draft genome sequence of Annulohypoxylon stygium, Aspergillus mulundensis, Berkeleyomyces basicola (syn. Thielaviopsis basicola), Ceratocystis smalleyi, two Cercospora beticola strains, Coleophoma cylindrospora, Fusarium fracticaudum, Phialophora cf. hyalina, and Morchella septimelata.</title>
        <authorList>
            <person name="Wingfield B.D."/>
            <person name="Bills G.F."/>
            <person name="Dong Y."/>
            <person name="Huang W."/>
            <person name="Nel W.J."/>
            <person name="Swalarsk-Parry B.S."/>
            <person name="Vaghefi N."/>
            <person name="Wilken P.M."/>
            <person name="An Z."/>
            <person name="de Beer Z.W."/>
            <person name="De Vos L."/>
            <person name="Chen L."/>
            <person name="Duong T.A."/>
            <person name="Gao Y."/>
            <person name="Hammerbacher A."/>
            <person name="Kikkert J.R."/>
            <person name="Li Y."/>
            <person name="Li H."/>
            <person name="Li K."/>
            <person name="Li Q."/>
            <person name="Liu X."/>
            <person name="Ma X."/>
            <person name="Naidoo K."/>
            <person name="Pethybridge S.J."/>
            <person name="Sun J."/>
            <person name="Steenkamp E.T."/>
            <person name="van der Nest M.A."/>
            <person name="van Wyk S."/>
            <person name="Wingfield M.J."/>
            <person name="Xiong C."/>
            <person name="Yue Q."/>
            <person name="Zhang X."/>
        </authorList>
    </citation>
    <scope>NUCLEOTIDE SEQUENCE [LARGE SCALE GENOMIC DNA]</scope>
    <source>
        <strain evidence="3 4">DSM 5745</strain>
    </source>
</reference>
<comment type="caution">
    <text evidence="3">The sequence shown here is derived from an EMBL/GenBank/DDBJ whole genome shotgun (WGS) entry which is preliminary data.</text>
</comment>
<accession>A0A3D8T2J1</accession>
<feature type="compositionally biased region" description="Basic residues" evidence="1">
    <location>
        <begin position="1"/>
        <end position="24"/>
    </location>
</feature>
<evidence type="ECO:0000313" key="4">
    <source>
        <dbReference type="Proteomes" id="UP000256690"/>
    </source>
</evidence>
<protein>
    <recommendedName>
        <fullName evidence="2">F-box domain-containing protein</fullName>
    </recommendedName>
</protein>
<dbReference type="InterPro" id="IPR036047">
    <property type="entry name" value="F-box-like_dom_sf"/>
</dbReference>